<dbReference type="GeneID" id="66112068"/>
<proteinExistence type="inferred from homology"/>
<keyword evidence="3" id="KW-0808">Transferase</keyword>
<dbReference type="Pfam" id="PF02353">
    <property type="entry name" value="CMAS"/>
    <property type="match status" value="1"/>
</dbReference>
<dbReference type="SUPFAM" id="SSF53335">
    <property type="entry name" value="S-adenosyl-L-methionine-dependent methyltransferases"/>
    <property type="match status" value="1"/>
</dbReference>
<name>A0A9P7VFK2_9AGAR</name>
<gene>
    <name evidence="6" type="ORF">BT62DRAFT_983372</name>
</gene>
<keyword evidence="2" id="KW-0489">Methyltransferase</keyword>
<evidence type="ECO:0000313" key="6">
    <source>
        <dbReference type="EMBL" id="KAG7439658.1"/>
    </source>
</evidence>
<comment type="caution">
    <text evidence="6">The sequence shown here is derived from an EMBL/GenBank/DDBJ whole genome shotgun (WGS) entry which is preliminary data.</text>
</comment>
<comment type="similarity">
    <text evidence="1">Belongs to the CFA/CMAS family.</text>
</comment>
<dbReference type="InterPro" id="IPR029063">
    <property type="entry name" value="SAM-dependent_MTases_sf"/>
</dbReference>
<sequence>MGDLPPASLSKTQVLGVIYAPSLGESYRRHMALIHRDHQLSNLGTLLGFLTLNGISTGHLTIKDGEDVHEFGPDEEPRVLLCVRSGEFWTRVALFTDLGLAESFMSSIVDCNDVSTLVKLLILNRDHLSQSLKSFASSLLARGRLLTSYNFVGNLSNSKANISAHYDIENELFSAFLGPDMTYSSAIFSKIDADLTGVPEDTLADGQMQKMKMILKKADIRPGDRVLEIGTGWGSLAILAAETIPGCKIDTITSASTQAAFARKRIKEAGLSDFITVHEMDYRECFIKPEWAGAFDRFISVEMIEHVGRDFLTEYWKVVDWAVKRDTGLGVVQVITFPEARIESYHSEGVDFMQKWFFPGGYLPTPCILMEAMKAGSSGRLTVDSIVNIGPHYARTLREWKRNFVDAWEGTISPALVRKYNLTPDEQEVFRRKWIYFVLASGYSEAGFSTRTLGDHIVTFTRDGNTSLRCEVSNCS</sequence>
<dbReference type="InterPro" id="IPR050723">
    <property type="entry name" value="CFA/CMAS"/>
</dbReference>
<keyword evidence="5" id="KW-0443">Lipid metabolism</keyword>
<dbReference type="AlphaFoldDB" id="A0A9P7VFK2"/>
<dbReference type="Gene3D" id="3.40.50.150">
    <property type="entry name" value="Vaccinia Virus protein VP39"/>
    <property type="match status" value="1"/>
</dbReference>
<evidence type="ECO:0000256" key="1">
    <source>
        <dbReference type="ARBA" id="ARBA00010815"/>
    </source>
</evidence>
<evidence type="ECO:0000256" key="4">
    <source>
        <dbReference type="ARBA" id="ARBA00022691"/>
    </source>
</evidence>
<evidence type="ECO:0000256" key="2">
    <source>
        <dbReference type="ARBA" id="ARBA00022603"/>
    </source>
</evidence>
<keyword evidence="7" id="KW-1185">Reference proteome</keyword>
<evidence type="ECO:0000256" key="5">
    <source>
        <dbReference type="ARBA" id="ARBA00023098"/>
    </source>
</evidence>
<reference evidence="6" key="1">
    <citation type="submission" date="2020-11" db="EMBL/GenBank/DDBJ databases">
        <title>Adaptations for nitrogen fixation in a non-lichenized fungal sporocarp promotes dispersal by wood-feeding termites.</title>
        <authorList>
            <consortium name="DOE Joint Genome Institute"/>
            <person name="Koch R.A."/>
            <person name="Yoon G."/>
            <person name="Arayal U."/>
            <person name="Lail K."/>
            <person name="Amirebrahimi M."/>
            <person name="Labutti K."/>
            <person name="Lipzen A."/>
            <person name="Riley R."/>
            <person name="Barry K."/>
            <person name="Henrissat B."/>
            <person name="Grigoriev I.V."/>
            <person name="Herr J.R."/>
            <person name="Aime M.C."/>
        </authorList>
    </citation>
    <scope>NUCLEOTIDE SEQUENCE</scope>
    <source>
        <strain evidence="6">MCA 3950</strain>
    </source>
</reference>
<dbReference type="PIRSF" id="PIRSF003085">
    <property type="entry name" value="CMAS"/>
    <property type="match status" value="1"/>
</dbReference>
<dbReference type="CDD" id="cd02440">
    <property type="entry name" value="AdoMet_MTases"/>
    <property type="match status" value="1"/>
</dbReference>
<dbReference type="OrthoDB" id="8300214at2759"/>
<dbReference type="PANTHER" id="PTHR43667">
    <property type="entry name" value="CYCLOPROPANE-FATTY-ACYL-PHOSPHOLIPID SYNTHASE"/>
    <property type="match status" value="1"/>
</dbReference>
<evidence type="ECO:0000256" key="3">
    <source>
        <dbReference type="ARBA" id="ARBA00022679"/>
    </source>
</evidence>
<dbReference type="InterPro" id="IPR003333">
    <property type="entry name" value="CMAS"/>
</dbReference>
<organism evidence="6 7">
    <name type="scientific">Guyanagaster necrorhizus</name>
    <dbReference type="NCBI Taxonomy" id="856835"/>
    <lineage>
        <taxon>Eukaryota</taxon>
        <taxon>Fungi</taxon>
        <taxon>Dikarya</taxon>
        <taxon>Basidiomycota</taxon>
        <taxon>Agaricomycotina</taxon>
        <taxon>Agaricomycetes</taxon>
        <taxon>Agaricomycetidae</taxon>
        <taxon>Agaricales</taxon>
        <taxon>Marasmiineae</taxon>
        <taxon>Physalacriaceae</taxon>
        <taxon>Guyanagaster</taxon>
    </lineage>
</organism>
<keyword evidence="4" id="KW-0949">S-adenosyl-L-methionine</keyword>
<evidence type="ECO:0000313" key="7">
    <source>
        <dbReference type="Proteomes" id="UP000812287"/>
    </source>
</evidence>
<dbReference type="GO" id="GO:0032259">
    <property type="term" value="P:methylation"/>
    <property type="evidence" value="ECO:0007669"/>
    <property type="project" value="UniProtKB-KW"/>
</dbReference>
<dbReference type="GO" id="GO:0008168">
    <property type="term" value="F:methyltransferase activity"/>
    <property type="evidence" value="ECO:0007669"/>
    <property type="project" value="UniProtKB-KW"/>
</dbReference>
<dbReference type="GO" id="GO:0008610">
    <property type="term" value="P:lipid biosynthetic process"/>
    <property type="evidence" value="ECO:0007669"/>
    <property type="project" value="InterPro"/>
</dbReference>
<protein>
    <submittedName>
        <fullName evidence="6">CFS1-like protein</fullName>
    </submittedName>
</protein>
<dbReference type="PANTHER" id="PTHR43667:SF2">
    <property type="entry name" value="FATTY ACID C-METHYL TRANSFERASE"/>
    <property type="match status" value="1"/>
</dbReference>
<dbReference type="RefSeq" id="XP_043033158.1">
    <property type="nucleotide sequence ID" value="XM_043189771.1"/>
</dbReference>
<accession>A0A9P7VFK2</accession>
<dbReference type="EMBL" id="MU250587">
    <property type="protein sequence ID" value="KAG7439658.1"/>
    <property type="molecule type" value="Genomic_DNA"/>
</dbReference>
<dbReference type="Proteomes" id="UP000812287">
    <property type="component" value="Unassembled WGS sequence"/>
</dbReference>